<comment type="caution">
    <text evidence="2">The sequence shown here is derived from an EMBL/GenBank/DDBJ whole genome shotgun (WGS) entry which is preliminary data.</text>
</comment>
<sequence>MVGKPITTEKLTVSKEIFSYARVLVFFKHEPKFCTYCKIFGHSTSSCGSKPKDQDETNKEVPIVNKTVPDVVQNSDKPVDDVVQNSNILVDDVVAPDLPSVSISLAIVTESLEHTNEMGEENHFIVVFRNKKRNTKLKGKQDRLSMSSTSKPLTSKPLGTKSSVHTEGLQNDLVDTHVEKQVSSTSIGKKKGSSLPISV</sequence>
<reference evidence="3" key="1">
    <citation type="submission" date="2024-07" db="EMBL/GenBank/DDBJ databases">
        <title>Two chromosome-level genome assemblies of Korean endemic species Abeliophyllum distichum and Forsythia ovata (Oleaceae).</title>
        <authorList>
            <person name="Jang H."/>
        </authorList>
    </citation>
    <scope>NUCLEOTIDE SEQUENCE [LARGE SCALE GENOMIC DNA]</scope>
</reference>
<feature type="compositionally biased region" description="Polar residues" evidence="1">
    <location>
        <begin position="144"/>
        <end position="153"/>
    </location>
</feature>
<feature type="region of interest" description="Disordered" evidence="1">
    <location>
        <begin position="180"/>
        <end position="199"/>
    </location>
</feature>
<protein>
    <recommendedName>
        <fullName evidence="4">DUF4283 domain-containing protein</fullName>
    </recommendedName>
</protein>
<dbReference type="EMBL" id="JBFOLK010000003">
    <property type="protein sequence ID" value="KAL2526357.1"/>
    <property type="molecule type" value="Genomic_DNA"/>
</dbReference>
<evidence type="ECO:0000313" key="2">
    <source>
        <dbReference type="EMBL" id="KAL2526357.1"/>
    </source>
</evidence>
<evidence type="ECO:0000256" key="1">
    <source>
        <dbReference type="SAM" id="MobiDB-lite"/>
    </source>
</evidence>
<organism evidence="2 3">
    <name type="scientific">Abeliophyllum distichum</name>
    <dbReference type="NCBI Taxonomy" id="126358"/>
    <lineage>
        <taxon>Eukaryota</taxon>
        <taxon>Viridiplantae</taxon>
        <taxon>Streptophyta</taxon>
        <taxon>Embryophyta</taxon>
        <taxon>Tracheophyta</taxon>
        <taxon>Spermatophyta</taxon>
        <taxon>Magnoliopsida</taxon>
        <taxon>eudicotyledons</taxon>
        <taxon>Gunneridae</taxon>
        <taxon>Pentapetalae</taxon>
        <taxon>asterids</taxon>
        <taxon>lamiids</taxon>
        <taxon>Lamiales</taxon>
        <taxon>Oleaceae</taxon>
        <taxon>Forsythieae</taxon>
        <taxon>Abeliophyllum</taxon>
    </lineage>
</organism>
<gene>
    <name evidence="2" type="ORF">Adt_11411</name>
</gene>
<evidence type="ECO:0008006" key="4">
    <source>
        <dbReference type="Google" id="ProtNLM"/>
    </source>
</evidence>
<name>A0ABD1UN65_9LAMI</name>
<keyword evidence="3" id="KW-1185">Reference proteome</keyword>
<dbReference type="AlphaFoldDB" id="A0ABD1UN65"/>
<feature type="region of interest" description="Disordered" evidence="1">
    <location>
        <begin position="136"/>
        <end position="165"/>
    </location>
</feature>
<accession>A0ABD1UN65</accession>
<proteinExistence type="predicted"/>
<dbReference type="Proteomes" id="UP001604336">
    <property type="component" value="Unassembled WGS sequence"/>
</dbReference>
<evidence type="ECO:0000313" key="3">
    <source>
        <dbReference type="Proteomes" id="UP001604336"/>
    </source>
</evidence>